<dbReference type="PANTHER" id="PTHR46641:SF25">
    <property type="entry name" value="CNMAMIDE RECEPTOR-RELATED"/>
    <property type="match status" value="1"/>
</dbReference>
<feature type="transmembrane region" description="Helical" evidence="5">
    <location>
        <begin position="6"/>
        <end position="27"/>
    </location>
</feature>
<dbReference type="InterPro" id="IPR000276">
    <property type="entry name" value="GPCR_Rhodpsn"/>
</dbReference>
<protein>
    <submittedName>
        <fullName evidence="6">Uncharacterized protein</fullName>
    </submittedName>
</protein>
<evidence type="ECO:0000256" key="2">
    <source>
        <dbReference type="ARBA" id="ARBA00022692"/>
    </source>
</evidence>
<evidence type="ECO:0000313" key="7">
    <source>
        <dbReference type="Proteomes" id="UP000316759"/>
    </source>
</evidence>
<evidence type="ECO:0000313" key="6">
    <source>
        <dbReference type="EMBL" id="TPP65631.1"/>
    </source>
</evidence>
<dbReference type="SUPFAM" id="SSF81321">
    <property type="entry name" value="Family A G protein-coupled receptor-like"/>
    <property type="match status" value="1"/>
</dbReference>
<dbReference type="Proteomes" id="UP000316759">
    <property type="component" value="Unassembled WGS sequence"/>
</dbReference>
<dbReference type="Gene3D" id="1.20.1070.10">
    <property type="entry name" value="Rhodopsin 7-helix transmembrane proteins"/>
    <property type="match status" value="1"/>
</dbReference>
<comment type="subcellular location">
    <subcellularLocation>
        <location evidence="1">Membrane</location>
    </subcellularLocation>
</comment>
<keyword evidence="4 5" id="KW-0472">Membrane</keyword>
<dbReference type="OrthoDB" id="9990906at2759"/>
<reference evidence="6 7" key="1">
    <citation type="submission" date="2019-04" db="EMBL/GenBank/DDBJ databases">
        <title>Annotation for the trematode Fasciola gigantica.</title>
        <authorList>
            <person name="Choi Y.-J."/>
        </authorList>
    </citation>
    <scope>NUCLEOTIDE SEQUENCE [LARGE SCALE GENOMIC DNA]</scope>
    <source>
        <strain evidence="6">Uganda_cow_1</strain>
    </source>
</reference>
<feature type="transmembrane region" description="Helical" evidence="5">
    <location>
        <begin position="144"/>
        <end position="167"/>
    </location>
</feature>
<organism evidence="6 7">
    <name type="scientific">Fasciola gigantica</name>
    <name type="common">Giant liver fluke</name>
    <dbReference type="NCBI Taxonomy" id="46835"/>
    <lineage>
        <taxon>Eukaryota</taxon>
        <taxon>Metazoa</taxon>
        <taxon>Spiralia</taxon>
        <taxon>Lophotrochozoa</taxon>
        <taxon>Platyhelminthes</taxon>
        <taxon>Trematoda</taxon>
        <taxon>Digenea</taxon>
        <taxon>Plagiorchiida</taxon>
        <taxon>Echinostomata</taxon>
        <taxon>Echinostomatoidea</taxon>
        <taxon>Fasciolidae</taxon>
        <taxon>Fasciola</taxon>
    </lineage>
</organism>
<keyword evidence="7" id="KW-1185">Reference proteome</keyword>
<gene>
    <name evidence="6" type="ORF">FGIG_12012</name>
</gene>
<keyword evidence="3 5" id="KW-1133">Transmembrane helix</keyword>
<dbReference type="PRINTS" id="PR00237">
    <property type="entry name" value="GPCRRHODOPSN"/>
</dbReference>
<dbReference type="InterPro" id="IPR052954">
    <property type="entry name" value="GPCR-Ligand_Int"/>
</dbReference>
<dbReference type="GO" id="GO:0016020">
    <property type="term" value="C:membrane"/>
    <property type="evidence" value="ECO:0007669"/>
    <property type="project" value="UniProtKB-SubCell"/>
</dbReference>
<dbReference type="PANTHER" id="PTHR46641">
    <property type="entry name" value="FMRFAMIDE RECEPTOR-RELATED"/>
    <property type="match status" value="1"/>
</dbReference>
<dbReference type="AlphaFoldDB" id="A0A504YZS0"/>
<sequence length="207" mass="23409">MLYACVTPMVLLIGLVGNSLCLLVFRVKRLRSTPTGTSCATILSALSAADLLVLICHVGPEWIQTGLPTLIHAIYGKPGIVPTEIRNWTRLAMRMMVSINMSREEISRIHWPPLVTTEFLNNHSAAEATGHTKDTLFLHQPGMFQLYIMVSYVLRMMSVWLLVLFTVERYIGKFVRVIGKLFQFISNKIGMRFINVKFLSEVIPLTE</sequence>
<name>A0A504YZS0_FASGI</name>
<accession>A0A504YZS0</accession>
<dbReference type="GO" id="GO:0004930">
    <property type="term" value="F:G protein-coupled receptor activity"/>
    <property type="evidence" value="ECO:0007669"/>
    <property type="project" value="InterPro"/>
</dbReference>
<feature type="transmembrane region" description="Helical" evidence="5">
    <location>
        <begin position="39"/>
        <end position="60"/>
    </location>
</feature>
<keyword evidence="2 5" id="KW-0812">Transmembrane</keyword>
<evidence type="ECO:0000256" key="4">
    <source>
        <dbReference type="ARBA" id="ARBA00023136"/>
    </source>
</evidence>
<proteinExistence type="predicted"/>
<evidence type="ECO:0000256" key="5">
    <source>
        <dbReference type="SAM" id="Phobius"/>
    </source>
</evidence>
<evidence type="ECO:0000256" key="3">
    <source>
        <dbReference type="ARBA" id="ARBA00022989"/>
    </source>
</evidence>
<evidence type="ECO:0000256" key="1">
    <source>
        <dbReference type="ARBA" id="ARBA00004370"/>
    </source>
</evidence>
<dbReference type="EMBL" id="SUNJ01002912">
    <property type="protein sequence ID" value="TPP65631.1"/>
    <property type="molecule type" value="Genomic_DNA"/>
</dbReference>
<comment type="caution">
    <text evidence="6">The sequence shown here is derived from an EMBL/GenBank/DDBJ whole genome shotgun (WGS) entry which is preliminary data.</text>
</comment>